<comment type="caution">
    <text evidence="2">The sequence shown here is derived from an EMBL/GenBank/DDBJ whole genome shotgun (WGS) entry which is preliminary data.</text>
</comment>
<dbReference type="Proteomes" id="UP000310066">
    <property type="component" value="Unassembled WGS sequence"/>
</dbReference>
<evidence type="ECO:0000256" key="1">
    <source>
        <dbReference type="SAM" id="MobiDB-lite"/>
    </source>
</evidence>
<protein>
    <submittedName>
        <fullName evidence="2">Uncharacterized protein</fullName>
    </submittedName>
</protein>
<accession>A0A4U0V381</accession>
<evidence type="ECO:0000313" key="3">
    <source>
        <dbReference type="Proteomes" id="UP000310066"/>
    </source>
</evidence>
<gene>
    <name evidence="2" type="ORF">B0A54_06049</name>
</gene>
<sequence length="606" mass="68836">MSIPGYALESDDLSKQLCIYNPHQPWPMPPRRLQRVRPESVGLLTLPKELRDAIFDLVYRDLEPRHYYINHRSWDGRERARRRAGGQAYVSPPSHHLVNKLMVSKAFFVDAALPCVKYLTLASNSTGTSDPLPDDGIVSAYATTATLRGDSMSRCVSQPKLTQLTSLAIRLTSQSLGEGGNDHYVWWRLLTVHEIRHLCVYQSIMLLEHLRRVEVLDDEWAWSRHAEWPPSEIEMWCGTLRLFENTINQDLLERKEVRQSKYQLWEGERATLYPESKVRLTFPPPAPLTTRSLAPASTLTIGIESDAQDLLITTQSSEASPKPPPQRSRLLTLPQDIRDTIFTLAFPHKEDVKNISHSEWMYRDMIGWHNYDRTSAIMPSFDHKVNDFMVSKAFFVEAARAFVSNSTGFSPYTAKDSLGAAWSCRSKIFAEYTTAVTTDSLDLDLCRNLTHLTSVRILVGLYDFEDVDFDDMWQYPVTAEEARDLQLYASAMSCQGLTEIQIGDNEREAVLSDAKQAVWAQRLEALQNTLDQGLKEKMLTTHQTEIRGQCEALQPPSPFQSRMPQLMPRRGDGGDDIDTTLPDSGIPDSVPDPDLSILREPHAMLN</sequence>
<dbReference type="EMBL" id="NAJP01000020">
    <property type="protein sequence ID" value="TKA43101.1"/>
    <property type="molecule type" value="Genomic_DNA"/>
</dbReference>
<reference evidence="2 3" key="1">
    <citation type="submission" date="2017-03" db="EMBL/GenBank/DDBJ databases">
        <title>Genomes of endolithic fungi from Antarctica.</title>
        <authorList>
            <person name="Coleine C."/>
            <person name="Masonjones S."/>
            <person name="Stajich J.E."/>
        </authorList>
    </citation>
    <scope>NUCLEOTIDE SEQUENCE [LARGE SCALE GENOMIC DNA]</scope>
    <source>
        <strain evidence="2 3">CCFEE 5311</strain>
    </source>
</reference>
<proteinExistence type="predicted"/>
<name>A0A4U0V381_9PEZI</name>
<feature type="compositionally biased region" description="Basic and acidic residues" evidence="1">
    <location>
        <begin position="597"/>
        <end position="606"/>
    </location>
</feature>
<organism evidence="2 3">
    <name type="scientific">Friedmanniomyces endolithicus</name>
    <dbReference type="NCBI Taxonomy" id="329885"/>
    <lineage>
        <taxon>Eukaryota</taxon>
        <taxon>Fungi</taxon>
        <taxon>Dikarya</taxon>
        <taxon>Ascomycota</taxon>
        <taxon>Pezizomycotina</taxon>
        <taxon>Dothideomycetes</taxon>
        <taxon>Dothideomycetidae</taxon>
        <taxon>Mycosphaerellales</taxon>
        <taxon>Teratosphaeriaceae</taxon>
        <taxon>Friedmanniomyces</taxon>
    </lineage>
</organism>
<dbReference type="AlphaFoldDB" id="A0A4U0V381"/>
<evidence type="ECO:0000313" key="2">
    <source>
        <dbReference type="EMBL" id="TKA43101.1"/>
    </source>
</evidence>
<dbReference type="OrthoDB" id="3834359at2759"/>
<feature type="region of interest" description="Disordered" evidence="1">
    <location>
        <begin position="553"/>
        <end position="606"/>
    </location>
</feature>